<evidence type="ECO:0000256" key="1">
    <source>
        <dbReference type="ARBA" id="ARBA00026101"/>
    </source>
</evidence>
<dbReference type="GO" id="GO:0004105">
    <property type="term" value="F:choline-phosphate cytidylyltransferase activity"/>
    <property type="evidence" value="ECO:0007669"/>
    <property type="project" value="UniProtKB-EC"/>
</dbReference>
<dbReference type="PANTHER" id="PTHR10739">
    <property type="entry name" value="CYTIDYLYLTRANSFERASE"/>
    <property type="match status" value="1"/>
</dbReference>
<dbReference type="InterPro" id="IPR004821">
    <property type="entry name" value="Cyt_trans-like"/>
</dbReference>
<evidence type="ECO:0000313" key="3">
    <source>
        <dbReference type="EMBL" id="KDQ61706.1"/>
    </source>
</evidence>
<dbReference type="PANTHER" id="PTHR10739:SF13">
    <property type="entry name" value="CHOLINE-PHOSPHATE CYTIDYLYLTRANSFERASE"/>
    <property type="match status" value="1"/>
</dbReference>
<dbReference type="InParanoid" id="A0A067QGG7"/>
<name>A0A067QGG7_9AGAM</name>
<dbReference type="AlphaFoldDB" id="A0A067QGG7"/>
<sequence>MPTTSYTPSVVSDDFNDYDIISNGGRSLESSIDDLGHVGVTPVVIREPAPTEATKERLKTVSLSAEDIQGYVRRALEGSGNGRLVSESERKRVTVYVDGLFDGFSAGHALQFRQAKLAFPMVHLMVGVFADDLCQLYSSPTTLPQLERCEVVRHCRWVDEVVEDAPWVITEHFLQQRGIDVVALDEGTSVDPACDRVRLRGYDHLKSLGKIIPTRRTSGLTALVNVRPVATPQVYHSPIPVVERDEDHEVPEPSIDIFGIGI</sequence>
<accession>A0A067QGG7</accession>
<dbReference type="InterPro" id="IPR014729">
    <property type="entry name" value="Rossmann-like_a/b/a_fold"/>
</dbReference>
<proteinExistence type="predicted"/>
<dbReference type="GO" id="GO:0031210">
    <property type="term" value="F:phosphatidylcholine binding"/>
    <property type="evidence" value="ECO:0007669"/>
    <property type="project" value="TreeGrafter"/>
</dbReference>
<dbReference type="Pfam" id="PF01467">
    <property type="entry name" value="CTP_transf_like"/>
    <property type="match status" value="1"/>
</dbReference>
<dbReference type="EMBL" id="KL197712">
    <property type="protein sequence ID" value="KDQ61706.1"/>
    <property type="molecule type" value="Genomic_DNA"/>
</dbReference>
<dbReference type="EC" id="2.7.7.15" evidence="1"/>
<evidence type="ECO:0000313" key="4">
    <source>
        <dbReference type="Proteomes" id="UP000027265"/>
    </source>
</evidence>
<dbReference type="STRING" id="933084.A0A067QGG7"/>
<reference evidence="4" key="1">
    <citation type="journal article" date="2014" name="Proc. Natl. Acad. Sci. U.S.A.">
        <title>Extensive sampling of basidiomycete genomes demonstrates inadequacy of the white-rot/brown-rot paradigm for wood decay fungi.</title>
        <authorList>
            <person name="Riley R."/>
            <person name="Salamov A.A."/>
            <person name="Brown D.W."/>
            <person name="Nagy L.G."/>
            <person name="Floudas D."/>
            <person name="Held B.W."/>
            <person name="Levasseur A."/>
            <person name="Lombard V."/>
            <person name="Morin E."/>
            <person name="Otillar R."/>
            <person name="Lindquist E.A."/>
            <person name="Sun H."/>
            <person name="LaButti K.M."/>
            <person name="Schmutz J."/>
            <person name="Jabbour D."/>
            <person name="Luo H."/>
            <person name="Baker S.E."/>
            <person name="Pisabarro A.G."/>
            <person name="Walton J.D."/>
            <person name="Blanchette R.A."/>
            <person name="Henrissat B."/>
            <person name="Martin F."/>
            <person name="Cullen D."/>
            <person name="Hibbett D.S."/>
            <person name="Grigoriev I.V."/>
        </authorList>
    </citation>
    <scope>NUCLEOTIDE SEQUENCE [LARGE SCALE GENOMIC DNA]</scope>
    <source>
        <strain evidence="4">MUCL 33604</strain>
    </source>
</reference>
<dbReference type="SUPFAM" id="SSF52374">
    <property type="entry name" value="Nucleotidylyl transferase"/>
    <property type="match status" value="1"/>
</dbReference>
<dbReference type="HOGENOM" id="CLU_034585_1_1_1"/>
<dbReference type="GO" id="GO:0005635">
    <property type="term" value="C:nuclear envelope"/>
    <property type="evidence" value="ECO:0007669"/>
    <property type="project" value="TreeGrafter"/>
</dbReference>
<dbReference type="OrthoDB" id="17102at2759"/>
<feature type="domain" description="Cytidyltransferase-like" evidence="2">
    <location>
        <begin position="96"/>
        <end position="192"/>
    </location>
</feature>
<dbReference type="InterPro" id="IPR045049">
    <property type="entry name" value="Pcy1-like"/>
</dbReference>
<organism evidence="3 4">
    <name type="scientific">Jaapia argillacea MUCL 33604</name>
    <dbReference type="NCBI Taxonomy" id="933084"/>
    <lineage>
        <taxon>Eukaryota</taxon>
        <taxon>Fungi</taxon>
        <taxon>Dikarya</taxon>
        <taxon>Basidiomycota</taxon>
        <taxon>Agaricomycotina</taxon>
        <taxon>Agaricomycetes</taxon>
        <taxon>Agaricomycetidae</taxon>
        <taxon>Jaapiales</taxon>
        <taxon>Jaapiaceae</taxon>
        <taxon>Jaapia</taxon>
    </lineage>
</organism>
<dbReference type="Proteomes" id="UP000027265">
    <property type="component" value="Unassembled WGS sequence"/>
</dbReference>
<evidence type="ECO:0000259" key="2">
    <source>
        <dbReference type="Pfam" id="PF01467"/>
    </source>
</evidence>
<protein>
    <recommendedName>
        <fullName evidence="1">choline-phosphate cytidylyltransferase</fullName>
        <ecNumber evidence="1">2.7.7.15</ecNumber>
    </recommendedName>
</protein>
<dbReference type="NCBIfam" id="TIGR00125">
    <property type="entry name" value="cyt_tran_rel"/>
    <property type="match status" value="1"/>
</dbReference>
<dbReference type="Gene3D" id="3.40.50.620">
    <property type="entry name" value="HUPs"/>
    <property type="match status" value="1"/>
</dbReference>
<keyword evidence="4" id="KW-1185">Reference proteome</keyword>
<gene>
    <name evidence="3" type="ORF">JAAARDRAFT_31167</name>
</gene>